<evidence type="ECO:0000256" key="6">
    <source>
        <dbReference type="RuleBase" id="RU004057"/>
    </source>
</evidence>
<keyword evidence="4 7" id="KW-1133">Transmembrane helix</keyword>
<feature type="transmembrane region" description="Helical" evidence="7">
    <location>
        <begin position="184"/>
        <end position="205"/>
    </location>
</feature>
<dbReference type="InterPro" id="IPR050790">
    <property type="entry name" value="ExbB/TolQ_transport"/>
</dbReference>
<dbReference type="RefSeq" id="WP_151667044.1">
    <property type="nucleotide sequence ID" value="NZ_WBVO01000004.1"/>
</dbReference>
<dbReference type="PANTHER" id="PTHR30625:SF17">
    <property type="entry name" value="TOLQ-RELATED"/>
    <property type="match status" value="1"/>
</dbReference>
<reference evidence="9 10" key="1">
    <citation type="submission" date="2019-09" db="EMBL/GenBank/DDBJ databases">
        <title>Genomes of family Cryomorphaceae.</title>
        <authorList>
            <person name="Bowman J.P."/>
        </authorList>
    </citation>
    <scope>NUCLEOTIDE SEQUENCE [LARGE SCALE GENOMIC DNA]</scope>
    <source>
        <strain evidence="9 10">LMG 25704</strain>
    </source>
</reference>
<feature type="transmembrane region" description="Helical" evidence="7">
    <location>
        <begin position="139"/>
        <end position="164"/>
    </location>
</feature>
<keyword evidence="10" id="KW-1185">Reference proteome</keyword>
<comment type="subcellular location">
    <subcellularLocation>
        <location evidence="1">Cell membrane</location>
        <topology evidence="1">Multi-pass membrane protein</topology>
    </subcellularLocation>
    <subcellularLocation>
        <location evidence="6">Membrane</location>
        <topology evidence="6">Multi-pass membrane protein</topology>
    </subcellularLocation>
</comment>
<evidence type="ECO:0000313" key="9">
    <source>
        <dbReference type="EMBL" id="KAB2810255.1"/>
    </source>
</evidence>
<feature type="transmembrane region" description="Helical" evidence="7">
    <location>
        <begin position="36"/>
        <end position="59"/>
    </location>
</feature>
<evidence type="ECO:0000313" key="10">
    <source>
        <dbReference type="Proteomes" id="UP000468650"/>
    </source>
</evidence>
<keyword evidence="6" id="KW-0813">Transport</keyword>
<evidence type="ECO:0000256" key="3">
    <source>
        <dbReference type="ARBA" id="ARBA00022692"/>
    </source>
</evidence>
<keyword evidence="5 7" id="KW-0472">Membrane</keyword>
<dbReference type="Proteomes" id="UP000468650">
    <property type="component" value="Unassembled WGS sequence"/>
</dbReference>
<comment type="similarity">
    <text evidence="6">Belongs to the exbB/tolQ family.</text>
</comment>
<evidence type="ECO:0000259" key="8">
    <source>
        <dbReference type="Pfam" id="PF01618"/>
    </source>
</evidence>
<dbReference type="AlphaFoldDB" id="A0A6N6RGH4"/>
<feature type="domain" description="MotA/TolQ/ExbB proton channel" evidence="8">
    <location>
        <begin position="99"/>
        <end position="220"/>
    </location>
</feature>
<keyword evidence="3 7" id="KW-0812">Transmembrane</keyword>
<comment type="caution">
    <text evidence="9">The sequence shown here is derived from an EMBL/GenBank/DDBJ whole genome shotgun (WGS) entry which is preliminary data.</text>
</comment>
<dbReference type="Pfam" id="PF01618">
    <property type="entry name" value="MotA_ExbB"/>
    <property type="match status" value="1"/>
</dbReference>
<evidence type="ECO:0000256" key="4">
    <source>
        <dbReference type="ARBA" id="ARBA00022989"/>
    </source>
</evidence>
<dbReference type="InterPro" id="IPR002898">
    <property type="entry name" value="MotA_ExbB_proton_chnl"/>
</dbReference>
<keyword evidence="6" id="KW-0653">Protein transport</keyword>
<proteinExistence type="inferred from homology"/>
<name>A0A6N6RGH4_9FLAO</name>
<dbReference type="PANTHER" id="PTHR30625">
    <property type="entry name" value="PROTEIN TOLQ"/>
    <property type="match status" value="1"/>
</dbReference>
<keyword evidence="2" id="KW-1003">Cell membrane</keyword>
<evidence type="ECO:0000256" key="1">
    <source>
        <dbReference type="ARBA" id="ARBA00004651"/>
    </source>
</evidence>
<dbReference type="OrthoDB" id="4045at2"/>
<protein>
    <submittedName>
        <fullName evidence="9">MotA/TolQ/ExbB proton channel family protein</fullName>
    </submittedName>
</protein>
<accession>A0A6N6RGH4</accession>
<sequence length="234" mass="25051">MLNKASYFLQISTGADTASAGPTEETVSFFSLITSGGTGGIIIMAMLFILAIIAVYLFFERFGAIKRANKLDPNFMNNLKDHVANGKMEAAQALCESTDTPVARLLQKGVSRIGKSMGDISASIENQGKIEVQRLERGLPYLATISGGAPMIGFLGTVIGMVLAFKEMANAGGQVDVSLLAEGIYTAMTTTVGGLFVGIMAYFGYNYLTTRVESVVYKMEVSATEFLDLLHEPL</sequence>
<dbReference type="GO" id="GO:0017038">
    <property type="term" value="P:protein import"/>
    <property type="evidence" value="ECO:0007669"/>
    <property type="project" value="TreeGrafter"/>
</dbReference>
<gene>
    <name evidence="9" type="ORF">F8C67_06635</name>
</gene>
<evidence type="ECO:0000256" key="2">
    <source>
        <dbReference type="ARBA" id="ARBA00022475"/>
    </source>
</evidence>
<evidence type="ECO:0000256" key="5">
    <source>
        <dbReference type="ARBA" id="ARBA00023136"/>
    </source>
</evidence>
<organism evidence="9 10">
    <name type="scientific">Phaeocystidibacter luteus</name>
    <dbReference type="NCBI Taxonomy" id="911197"/>
    <lineage>
        <taxon>Bacteria</taxon>
        <taxon>Pseudomonadati</taxon>
        <taxon>Bacteroidota</taxon>
        <taxon>Flavobacteriia</taxon>
        <taxon>Flavobacteriales</taxon>
        <taxon>Phaeocystidibacteraceae</taxon>
        <taxon>Phaeocystidibacter</taxon>
    </lineage>
</organism>
<dbReference type="GO" id="GO:0005886">
    <property type="term" value="C:plasma membrane"/>
    <property type="evidence" value="ECO:0007669"/>
    <property type="project" value="UniProtKB-SubCell"/>
</dbReference>
<evidence type="ECO:0000256" key="7">
    <source>
        <dbReference type="SAM" id="Phobius"/>
    </source>
</evidence>
<dbReference type="EMBL" id="WBVO01000004">
    <property type="protein sequence ID" value="KAB2810255.1"/>
    <property type="molecule type" value="Genomic_DNA"/>
</dbReference>